<dbReference type="Pfam" id="PF12900">
    <property type="entry name" value="Pyridox_ox_2"/>
    <property type="match status" value="1"/>
</dbReference>
<keyword evidence="2" id="KW-1185">Reference proteome</keyword>
<dbReference type="AlphaFoldDB" id="M0NE49"/>
<dbReference type="STRING" id="1227457.C451_04084"/>
<dbReference type="PATRIC" id="fig|1227457.3.peg.736"/>
<dbReference type="Gene3D" id="2.30.110.10">
    <property type="entry name" value="Electron Transport, Fmn-binding Protein, Chain A"/>
    <property type="match status" value="1"/>
</dbReference>
<dbReference type="Proteomes" id="UP000011680">
    <property type="component" value="Unassembled WGS sequence"/>
</dbReference>
<dbReference type="SUPFAM" id="SSF50475">
    <property type="entry name" value="FMN-binding split barrel"/>
    <property type="match status" value="1"/>
</dbReference>
<dbReference type="eggNOG" id="arCOG00512">
    <property type="taxonomic scope" value="Archaea"/>
</dbReference>
<protein>
    <submittedName>
        <fullName evidence="1">Pyridoxamine 5-phosphate oxidase family protein</fullName>
    </submittedName>
</protein>
<sequence length="153" mass="17812">MPLDQETELAKGETDSLLSHHETGVLALGRENEPYAIPISYGYDADERRFYLRLVSTPQSEKRQFLASSPRARLVVYEEDDPIYRSVVARGTLEEIPEDEITVEHIEQYGEAKRPLFEIWGESRRDLDVRLYVFDPVKLSGRRIEIDRENNRS</sequence>
<reference evidence="1 2" key="1">
    <citation type="journal article" date="2014" name="PLoS Genet.">
        <title>Phylogenetically driven sequencing of extremely halophilic archaea reveals strategies for static and dynamic osmo-response.</title>
        <authorList>
            <person name="Becker E.A."/>
            <person name="Seitzer P.M."/>
            <person name="Tritt A."/>
            <person name="Larsen D."/>
            <person name="Krusor M."/>
            <person name="Yao A.I."/>
            <person name="Wu D."/>
            <person name="Madern D."/>
            <person name="Eisen J.A."/>
            <person name="Darling A.E."/>
            <person name="Facciotti M.T."/>
        </authorList>
    </citation>
    <scope>NUCLEOTIDE SEQUENCE [LARGE SCALE GENOMIC DNA]</scope>
    <source>
        <strain evidence="1 2">JCM 13552</strain>
    </source>
</reference>
<organism evidence="1 2">
    <name type="scientific">Halococcus thailandensis JCM 13552</name>
    <dbReference type="NCBI Taxonomy" id="1227457"/>
    <lineage>
        <taxon>Archaea</taxon>
        <taxon>Methanobacteriati</taxon>
        <taxon>Methanobacteriota</taxon>
        <taxon>Stenosarchaea group</taxon>
        <taxon>Halobacteria</taxon>
        <taxon>Halobacteriales</taxon>
        <taxon>Halococcaceae</taxon>
        <taxon>Halococcus</taxon>
    </lineage>
</organism>
<dbReference type="InterPro" id="IPR024747">
    <property type="entry name" value="Pyridox_Oxase-rel"/>
</dbReference>
<name>M0NE49_9EURY</name>
<dbReference type="RefSeq" id="WP_007737923.1">
    <property type="nucleotide sequence ID" value="NZ_AOMF01000092.1"/>
</dbReference>
<evidence type="ECO:0000313" key="1">
    <source>
        <dbReference type="EMBL" id="EMA56111.1"/>
    </source>
</evidence>
<dbReference type="InterPro" id="IPR012349">
    <property type="entry name" value="Split_barrel_FMN-bd"/>
</dbReference>
<dbReference type="EMBL" id="AOMF01000092">
    <property type="protein sequence ID" value="EMA56111.1"/>
    <property type="molecule type" value="Genomic_DNA"/>
</dbReference>
<evidence type="ECO:0000313" key="2">
    <source>
        <dbReference type="Proteomes" id="UP000011680"/>
    </source>
</evidence>
<gene>
    <name evidence="1" type="ORF">C451_04084</name>
</gene>
<dbReference type="OrthoDB" id="953at2157"/>
<accession>M0NE49</accession>
<comment type="caution">
    <text evidence="1">The sequence shown here is derived from an EMBL/GenBank/DDBJ whole genome shotgun (WGS) entry which is preliminary data.</text>
</comment>
<proteinExistence type="predicted"/>